<name>A0A1F7XC04_9BACT</name>
<protein>
    <submittedName>
        <fullName evidence="1">Uncharacterized protein</fullName>
    </submittedName>
</protein>
<evidence type="ECO:0000313" key="2">
    <source>
        <dbReference type="Proteomes" id="UP000179013"/>
    </source>
</evidence>
<gene>
    <name evidence="1" type="ORF">A2V80_00085</name>
</gene>
<dbReference type="EMBL" id="MGFU01000034">
    <property type="protein sequence ID" value="OGM12552.1"/>
    <property type="molecule type" value="Genomic_DNA"/>
</dbReference>
<reference evidence="1 2" key="1">
    <citation type="journal article" date="2016" name="Nat. Commun.">
        <title>Thousands of microbial genomes shed light on interconnected biogeochemical processes in an aquifer system.</title>
        <authorList>
            <person name="Anantharaman K."/>
            <person name="Brown C.T."/>
            <person name="Hug L.A."/>
            <person name="Sharon I."/>
            <person name="Castelle C.J."/>
            <person name="Probst A.J."/>
            <person name="Thomas B.C."/>
            <person name="Singh A."/>
            <person name="Wilkins M.J."/>
            <person name="Karaoz U."/>
            <person name="Brodie E.L."/>
            <person name="Williams K.H."/>
            <person name="Hubbard S.S."/>
            <person name="Banfield J.F."/>
        </authorList>
    </citation>
    <scope>NUCLEOTIDE SEQUENCE [LARGE SCALE GENOMIC DNA]</scope>
</reference>
<dbReference type="Proteomes" id="UP000179013">
    <property type="component" value="Unassembled WGS sequence"/>
</dbReference>
<comment type="caution">
    <text evidence="1">The sequence shown here is derived from an EMBL/GenBank/DDBJ whole genome shotgun (WGS) entry which is preliminary data.</text>
</comment>
<accession>A0A1F7XC04</accession>
<dbReference type="AlphaFoldDB" id="A0A1F7XC04"/>
<proteinExistence type="predicted"/>
<organism evidence="1 2">
    <name type="scientific">Candidatus Woesebacteria bacterium RBG_16_39_8b</name>
    <dbReference type="NCBI Taxonomy" id="1802482"/>
    <lineage>
        <taxon>Bacteria</taxon>
        <taxon>Candidatus Woeseibacteriota</taxon>
    </lineage>
</organism>
<evidence type="ECO:0000313" key="1">
    <source>
        <dbReference type="EMBL" id="OGM12552.1"/>
    </source>
</evidence>
<sequence length="93" mass="10866">MSDKERGTETPNSHIRKVFRADSGTYYIVLNQDPKKGLRVANRDRLYHGDIPDRDLHISWGTSGSFVTEDYIRNHPDTYKKALKKYNLNEEKP</sequence>